<accession>A0A813ED87</accession>
<gene>
    <name evidence="2" type="ORF">PGLA1383_LOCUS16902</name>
</gene>
<sequence length="128" mass="14094">MGATVCSSCGPDDGGDPKQISPPGELMMQEQARLAEVLPQKKIVAPAPSLWEQTEGLWRREEDAVFMGKISKELIQWASEFEAEPSKLSQVEAKTISMNVGDGSEDHFGIFEAPNKLTWSDGEVWVKD</sequence>
<evidence type="ECO:0000256" key="1">
    <source>
        <dbReference type="SAM" id="MobiDB-lite"/>
    </source>
</evidence>
<name>A0A813ED87_POLGL</name>
<feature type="region of interest" description="Disordered" evidence="1">
    <location>
        <begin position="1"/>
        <end position="23"/>
    </location>
</feature>
<keyword evidence="3" id="KW-1185">Reference proteome</keyword>
<reference evidence="2" key="1">
    <citation type="submission" date="2021-02" db="EMBL/GenBank/DDBJ databases">
        <authorList>
            <person name="Dougan E. K."/>
            <person name="Rhodes N."/>
            <person name="Thang M."/>
            <person name="Chan C."/>
        </authorList>
    </citation>
    <scope>NUCLEOTIDE SEQUENCE</scope>
</reference>
<organism evidence="2 3">
    <name type="scientific">Polarella glacialis</name>
    <name type="common">Dinoflagellate</name>
    <dbReference type="NCBI Taxonomy" id="89957"/>
    <lineage>
        <taxon>Eukaryota</taxon>
        <taxon>Sar</taxon>
        <taxon>Alveolata</taxon>
        <taxon>Dinophyceae</taxon>
        <taxon>Suessiales</taxon>
        <taxon>Suessiaceae</taxon>
        <taxon>Polarella</taxon>
    </lineage>
</organism>
<dbReference type="Proteomes" id="UP000654075">
    <property type="component" value="Unassembled WGS sequence"/>
</dbReference>
<evidence type="ECO:0000313" key="3">
    <source>
        <dbReference type="Proteomes" id="UP000654075"/>
    </source>
</evidence>
<protein>
    <submittedName>
        <fullName evidence="2">Uncharacterized protein</fullName>
    </submittedName>
</protein>
<proteinExistence type="predicted"/>
<evidence type="ECO:0000313" key="2">
    <source>
        <dbReference type="EMBL" id="CAE8598496.1"/>
    </source>
</evidence>
<dbReference type="EMBL" id="CAJNNV010010316">
    <property type="protein sequence ID" value="CAE8598496.1"/>
    <property type="molecule type" value="Genomic_DNA"/>
</dbReference>
<comment type="caution">
    <text evidence="2">The sequence shown here is derived from an EMBL/GenBank/DDBJ whole genome shotgun (WGS) entry which is preliminary data.</text>
</comment>
<dbReference type="AlphaFoldDB" id="A0A813ED87"/>